<keyword evidence="3" id="KW-0813">Transport</keyword>
<comment type="subcellular location">
    <subcellularLocation>
        <location evidence="1">Cell envelope</location>
    </subcellularLocation>
</comment>
<protein>
    <recommendedName>
        <fullName evidence="5">Solute-binding protein family 5 domain-containing protein</fullName>
    </recommendedName>
</protein>
<dbReference type="Gene3D" id="3.40.190.10">
    <property type="entry name" value="Periplasmic binding protein-like II"/>
    <property type="match status" value="1"/>
</dbReference>
<dbReference type="InterPro" id="IPR039424">
    <property type="entry name" value="SBP_5"/>
</dbReference>
<keyword evidence="7" id="KW-1185">Reference proteome</keyword>
<dbReference type="PIRSF" id="PIRSF002741">
    <property type="entry name" value="MppA"/>
    <property type="match status" value="1"/>
</dbReference>
<evidence type="ECO:0000256" key="2">
    <source>
        <dbReference type="ARBA" id="ARBA00005695"/>
    </source>
</evidence>
<dbReference type="SUPFAM" id="SSF53850">
    <property type="entry name" value="Periplasmic binding protein-like II"/>
    <property type="match status" value="1"/>
</dbReference>
<comment type="caution">
    <text evidence="6">The sequence shown here is derived from an EMBL/GenBank/DDBJ whole genome shotgun (WGS) entry which is preliminary data.</text>
</comment>
<dbReference type="PROSITE" id="PS51257">
    <property type="entry name" value="PROKAR_LIPOPROTEIN"/>
    <property type="match status" value="1"/>
</dbReference>
<gene>
    <name evidence="6" type="ORF">GZ78_23830</name>
</gene>
<evidence type="ECO:0000256" key="4">
    <source>
        <dbReference type="ARBA" id="ARBA00022729"/>
    </source>
</evidence>
<evidence type="ECO:0000313" key="7">
    <source>
        <dbReference type="Proteomes" id="UP000028073"/>
    </source>
</evidence>
<dbReference type="PANTHER" id="PTHR30290">
    <property type="entry name" value="PERIPLASMIC BINDING COMPONENT OF ABC TRANSPORTER"/>
    <property type="match status" value="1"/>
</dbReference>
<dbReference type="InterPro" id="IPR000914">
    <property type="entry name" value="SBP_5_dom"/>
</dbReference>
<evidence type="ECO:0000259" key="5">
    <source>
        <dbReference type="Pfam" id="PF00496"/>
    </source>
</evidence>
<dbReference type="Pfam" id="PF00496">
    <property type="entry name" value="SBP_bac_5"/>
    <property type="match status" value="1"/>
</dbReference>
<dbReference type="InterPro" id="IPR030678">
    <property type="entry name" value="Peptide/Ni-bd"/>
</dbReference>
<dbReference type="CDD" id="cd08504">
    <property type="entry name" value="PBP2_OppA"/>
    <property type="match status" value="1"/>
</dbReference>
<feature type="domain" description="Solute-binding protein family 5" evidence="5">
    <location>
        <begin position="77"/>
        <end position="448"/>
    </location>
</feature>
<comment type="similarity">
    <text evidence="2">Belongs to the bacterial solute-binding protein 5 family.</text>
</comment>
<dbReference type="eggNOG" id="COG4166">
    <property type="taxonomic scope" value="Bacteria"/>
</dbReference>
<dbReference type="OrthoDB" id="9801912at2"/>
<dbReference type="GO" id="GO:0030288">
    <property type="term" value="C:outer membrane-bounded periplasmic space"/>
    <property type="evidence" value="ECO:0007669"/>
    <property type="project" value="UniProtKB-ARBA"/>
</dbReference>
<dbReference type="Gene3D" id="3.10.105.10">
    <property type="entry name" value="Dipeptide-binding Protein, Domain 3"/>
    <property type="match status" value="1"/>
</dbReference>
<keyword evidence="4" id="KW-0732">Signal</keyword>
<organism evidence="6 7">
    <name type="scientific">Endozoicomonas numazuensis</name>
    <dbReference type="NCBI Taxonomy" id="1137799"/>
    <lineage>
        <taxon>Bacteria</taxon>
        <taxon>Pseudomonadati</taxon>
        <taxon>Pseudomonadota</taxon>
        <taxon>Gammaproteobacteria</taxon>
        <taxon>Oceanospirillales</taxon>
        <taxon>Endozoicomonadaceae</taxon>
        <taxon>Endozoicomonas</taxon>
    </lineage>
</organism>
<dbReference type="EMBL" id="JOKH01000006">
    <property type="protein sequence ID" value="KEQ16248.1"/>
    <property type="molecule type" value="Genomic_DNA"/>
</dbReference>
<dbReference type="Proteomes" id="UP000028073">
    <property type="component" value="Unassembled WGS sequence"/>
</dbReference>
<name>A0A081NCS5_9GAMM</name>
<proteinExistence type="inferred from homology"/>
<dbReference type="AlphaFoldDB" id="A0A081NCS5"/>
<dbReference type="STRING" id="1137799.GZ78_23830"/>
<dbReference type="Gene3D" id="3.90.76.10">
    <property type="entry name" value="Dipeptide-binding Protein, Domain 1"/>
    <property type="match status" value="1"/>
</dbReference>
<sequence length="530" mass="59329">MPFIKIKPCFWLRKTLLTLSWVLLACTAALPALSSSLERGLLATPKSLHPHYFGGSPDAQVLKDVFEGLMVQNKNGEPVPGVASDVERHPDGIRYTFTIRDNLKWSDGSALTADDFVRSFKALADPDRRATYRWYLKVAKISGAEQALNGKPDALAVTARGNKLIIELDQPAPYFLDLMTFPSFLPVHQTNLTEDASSIPITNGPYLIQRVIPQTRIELGSNPHYFRHLNTDLQQINYQIIPSIHRQIEDFENHTLDVTAPLPALNIRELKKKHPVSVFEDQILATASLIVSPKATALQNVKVRQALSMAIDREALVRKIYPHSHTQPACSFIAPHTRGFNPDPENCKKLLNNPDRKMQAIKLLAESGVKGSDIKMTILSTPKYDAMDILPEICHQINSTLGTALESTSDDWGSYLERISNGDYDLVWFAWLAGYNDATAFLTPLTESKFFGPFTAPSYLRELSLAAKKKTAVERLPNYQIAETILARDLPLIPVIHPSMMTLVNPDIGGFYSSNPQGWVHSWHLYRILD</sequence>
<reference evidence="6 7" key="1">
    <citation type="submission" date="2014-06" db="EMBL/GenBank/DDBJ databases">
        <title>Whole Genome Sequences of Three Symbiotic Endozoicomonas Bacteria.</title>
        <authorList>
            <person name="Neave M.J."/>
            <person name="Apprill A."/>
            <person name="Voolstra C.R."/>
        </authorList>
    </citation>
    <scope>NUCLEOTIDE SEQUENCE [LARGE SCALE GENOMIC DNA]</scope>
    <source>
        <strain evidence="6 7">DSM 25634</strain>
    </source>
</reference>
<dbReference type="GO" id="GO:0043190">
    <property type="term" value="C:ATP-binding cassette (ABC) transporter complex"/>
    <property type="evidence" value="ECO:0007669"/>
    <property type="project" value="InterPro"/>
</dbReference>
<dbReference type="GO" id="GO:1904680">
    <property type="term" value="F:peptide transmembrane transporter activity"/>
    <property type="evidence" value="ECO:0007669"/>
    <property type="project" value="TreeGrafter"/>
</dbReference>
<evidence type="ECO:0000256" key="1">
    <source>
        <dbReference type="ARBA" id="ARBA00004196"/>
    </source>
</evidence>
<evidence type="ECO:0000313" key="6">
    <source>
        <dbReference type="EMBL" id="KEQ16248.1"/>
    </source>
</evidence>
<dbReference type="PANTHER" id="PTHR30290:SF10">
    <property type="entry name" value="PERIPLASMIC OLIGOPEPTIDE-BINDING PROTEIN-RELATED"/>
    <property type="match status" value="1"/>
</dbReference>
<accession>A0A081NCS5</accession>
<dbReference type="RefSeq" id="WP_034840941.1">
    <property type="nucleotide sequence ID" value="NZ_JOKH01000006.1"/>
</dbReference>
<dbReference type="GO" id="GO:0015833">
    <property type="term" value="P:peptide transport"/>
    <property type="evidence" value="ECO:0007669"/>
    <property type="project" value="TreeGrafter"/>
</dbReference>
<evidence type="ECO:0000256" key="3">
    <source>
        <dbReference type="ARBA" id="ARBA00022448"/>
    </source>
</evidence>